<accession>B0T5T6</accession>
<sequence>MLRSQASHIEPASGPLLRHVTRMGQDREAGLAASGQAGAVERGRARGARGARPTRPKIQQSACGSLLGGRSAMLKAQILFTPGRALRRHPA</sequence>
<proteinExistence type="predicted"/>
<gene>
    <name evidence="2" type="ordered locus">Caul_1965</name>
</gene>
<dbReference type="AlphaFoldDB" id="B0T5T6"/>
<evidence type="ECO:0000256" key="1">
    <source>
        <dbReference type="SAM" id="MobiDB-lite"/>
    </source>
</evidence>
<dbReference type="KEGG" id="cak:Caul_1965"/>
<dbReference type="EMBL" id="CP000927">
    <property type="protein sequence ID" value="ABZ71094.1"/>
    <property type="molecule type" value="Genomic_DNA"/>
</dbReference>
<feature type="compositionally biased region" description="Basic residues" evidence="1">
    <location>
        <begin position="45"/>
        <end position="55"/>
    </location>
</feature>
<name>B0T5T6_CAUSK</name>
<protein>
    <submittedName>
        <fullName evidence="2">Uncharacterized protein</fullName>
    </submittedName>
</protein>
<reference evidence="2" key="1">
    <citation type="submission" date="2008-01" db="EMBL/GenBank/DDBJ databases">
        <title>Complete sequence of chromosome of Caulobacter sp. K31.</title>
        <authorList>
            <consortium name="US DOE Joint Genome Institute"/>
            <person name="Copeland A."/>
            <person name="Lucas S."/>
            <person name="Lapidus A."/>
            <person name="Barry K."/>
            <person name="Glavina del Rio T."/>
            <person name="Dalin E."/>
            <person name="Tice H."/>
            <person name="Pitluck S."/>
            <person name="Bruce D."/>
            <person name="Goodwin L."/>
            <person name="Thompson L.S."/>
            <person name="Brettin T."/>
            <person name="Detter J.C."/>
            <person name="Han C."/>
            <person name="Schmutz J."/>
            <person name="Larimer F."/>
            <person name="Land M."/>
            <person name="Hauser L."/>
            <person name="Kyrpides N."/>
            <person name="Kim E."/>
            <person name="Stephens C."/>
            <person name="Richardson P."/>
        </authorList>
    </citation>
    <scope>NUCLEOTIDE SEQUENCE [LARGE SCALE GENOMIC DNA]</scope>
    <source>
        <strain evidence="2">K31</strain>
    </source>
</reference>
<evidence type="ECO:0000313" key="2">
    <source>
        <dbReference type="EMBL" id="ABZ71094.1"/>
    </source>
</evidence>
<dbReference type="HOGENOM" id="CLU_2421576_0_0_5"/>
<feature type="region of interest" description="Disordered" evidence="1">
    <location>
        <begin position="29"/>
        <end position="59"/>
    </location>
</feature>
<organism evidence="2">
    <name type="scientific">Caulobacter sp. (strain K31)</name>
    <dbReference type="NCBI Taxonomy" id="366602"/>
    <lineage>
        <taxon>Bacteria</taxon>
        <taxon>Pseudomonadati</taxon>
        <taxon>Pseudomonadota</taxon>
        <taxon>Alphaproteobacteria</taxon>
        <taxon>Caulobacterales</taxon>
        <taxon>Caulobacteraceae</taxon>
        <taxon>Caulobacter</taxon>
    </lineage>
</organism>